<protein>
    <submittedName>
        <fullName evidence="1">Uncharacterized protein</fullName>
    </submittedName>
</protein>
<organism evidence="1 2">
    <name type="scientific">Actinocorallia libanotica</name>
    <dbReference type="NCBI Taxonomy" id="46162"/>
    <lineage>
        <taxon>Bacteria</taxon>
        <taxon>Bacillati</taxon>
        <taxon>Actinomycetota</taxon>
        <taxon>Actinomycetes</taxon>
        <taxon>Streptosporangiales</taxon>
        <taxon>Thermomonosporaceae</taxon>
        <taxon>Actinocorallia</taxon>
    </lineage>
</organism>
<dbReference type="RefSeq" id="WP_344246484.1">
    <property type="nucleotide sequence ID" value="NZ_BAAAHH010000048.1"/>
</dbReference>
<keyword evidence="2" id="KW-1185">Reference proteome</keyword>
<accession>A0ABP4CEN0</accession>
<evidence type="ECO:0000313" key="2">
    <source>
        <dbReference type="Proteomes" id="UP001500665"/>
    </source>
</evidence>
<name>A0ABP4CEN0_9ACTN</name>
<gene>
    <name evidence="1" type="ORF">GCM10009550_70780</name>
</gene>
<dbReference type="Proteomes" id="UP001500665">
    <property type="component" value="Unassembled WGS sequence"/>
</dbReference>
<reference evidence="2" key="1">
    <citation type="journal article" date="2019" name="Int. J. Syst. Evol. Microbiol.">
        <title>The Global Catalogue of Microorganisms (GCM) 10K type strain sequencing project: providing services to taxonomists for standard genome sequencing and annotation.</title>
        <authorList>
            <consortium name="The Broad Institute Genomics Platform"/>
            <consortium name="The Broad Institute Genome Sequencing Center for Infectious Disease"/>
            <person name="Wu L."/>
            <person name="Ma J."/>
        </authorList>
    </citation>
    <scope>NUCLEOTIDE SEQUENCE [LARGE SCALE GENOMIC DNA]</scope>
    <source>
        <strain evidence="2">JCM 10696</strain>
    </source>
</reference>
<dbReference type="EMBL" id="BAAAHH010000048">
    <property type="protein sequence ID" value="GAA0967200.1"/>
    <property type="molecule type" value="Genomic_DNA"/>
</dbReference>
<comment type="caution">
    <text evidence="1">The sequence shown here is derived from an EMBL/GenBank/DDBJ whole genome shotgun (WGS) entry which is preliminary data.</text>
</comment>
<evidence type="ECO:0000313" key="1">
    <source>
        <dbReference type="EMBL" id="GAA0967200.1"/>
    </source>
</evidence>
<sequence>MIEVHTDGWLFRVVDPAFELVIPHWEGMDPATAQEADATIYLPDGTRRYATFMTLEGIAKIMSRWQETGECLNGRYFYCTDLVVINGAGFNAMADAIRDLISTGDLEHACGLLPPED</sequence>
<proteinExistence type="predicted"/>